<dbReference type="OrthoDB" id="1260127at2"/>
<dbReference type="GO" id="GO:0043565">
    <property type="term" value="F:sequence-specific DNA binding"/>
    <property type="evidence" value="ECO:0007669"/>
    <property type="project" value="InterPro"/>
</dbReference>
<proteinExistence type="predicted"/>
<evidence type="ECO:0000313" key="2">
    <source>
        <dbReference type="Proteomes" id="UP000028713"/>
    </source>
</evidence>
<reference evidence="1 2" key="1">
    <citation type="submission" date="2014-07" db="EMBL/GenBank/DDBJ databases">
        <title>Genome of Chryseobacterium formosense LMG 24722.</title>
        <authorList>
            <person name="Pipes S.E."/>
            <person name="Stropko S.J."/>
            <person name="Newman J.D."/>
        </authorList>
    </citation>
    <scope>NUCLEOTIDE SEQUENCE [LARGE SCALE GENOMIC DNA]</scope>
    <source>
        <strain evidence="1 2">LMG 24722</strain>
    </source>
</reference>
<accession>A0A085Z796</accession>
<dbReference type="AlphaFoldDB" id="A0A085Z796"/>
<organism evidence="1 2">
    <name type="scientific">Chryseobacterium formosense</name>
    <dbReference type="NCBI Taxonomy" id="236814"/>
    <lineage>
        <taxon>Bacteria</taxon>
        <taxon>Pseudomonadati</taxon>
        <taxon>Bacteroidota</taxon>
        <taxon>Flavobacteriia</taxon>
        <taxon>Flavobacteriales</taxon>
        <taxon>Weeksellaceae</taxon>
        <taxon>Chryseobacterium group</taxon>
        <taxon>Chryseobacterium</taxon>
    </lineage>
</organism>
<name>A0A085Z796_9FLAO</name>
<dbReference type="EMBL" id="JPRP01000001">
    <property type="protein sequence ID" value="KFF00310.1"/>
    <property type="molecule type" value="Genomic_DNA"/>
</dbReference>
<dbReference type="Proteomes" id="UP000028713">
    <property type="component" value="Unassembled WGS sequence"/>
</dbReference>
<keyword evidence="2" id="KW-1185">Reference proteome</keyword>
<evidence type="ECO:0008006" key="3">
    <source>
        <dbReference type="Google" id="ProtNLM"/>
    </source>
</evidence>
<dbReference type="InterPro" id="IPR010921">
    <property type="entry name" value="Trp_repressor/repl_initiator"/>
</dbReference>
<dbReference type="eggNOG" id="ENOG503124H">
    <property type="taxonomic scope" value="Bacteria"/>
</dbReference>
<dbReference type="SUPFAM" id="SSF48295">
    <property type="entry name" value="TrpR-like"/>
    <property type="match status" value="1"/>
</dbReference>
<protein>
    <recommendedName>
        <fullName evidence="3">Transposase</fullName>
    </recommendedName>
</protein>
<evidence type="ECO:0000313" key="1">
    <source>
        <dbReference type="EMBL" id="KFF00310.1"/>
    </source>
</evidence>
<comment type="caution">
    <text evidence="1">The sequence shown here is derived from an EMBL/GenBank/DDBJ whole genome shotgun (WGS) entry which is preliminary data.</text>
</comment>
<dbReference type="RefSeq" id="WP_034674440.1">
    <property type="nucleotide sequence ID" value="NZ_FPAP01000002.1"/>
</dbReference>
<sequence>MSQDFKPNYKKIFEDIVLKKCPQRYQEFEYYFNKENLTILDVIEINNRIFGLKDKLTMSFNQQHKSYDYETILEMLTYQQTEKLNNLELANHFNLSRNTVSKWRRLYLKY</sequence>
<gene>
    <name evidence="1" type="ORF">IX39_06525</name>
</gene>